<evidence type="ECO:0000313" key="4">
    <source>
        <dbReference type="EMBL" id="AJD49455.1"/>
    </source>
</evidence>
<evidence type="ECO:0000313" key="5">
    <source>
        <dbReference type="Proteomes" id="UP000006764"/>
    </source>
</evidence>
<dbReference type="STRING" id="391936.S7S_15215"/>
<feature type="compositionally biased region" description="Basic and acidic residues" evidence="1">
    <location>
        <begin position="49"/>
        <end position="61"/>
    </location>
</feature>
<gene>
    <name evidence="4" type="ORF">S7S_15215</name>
</gene>
<organism evidence="4 5">
    <name type="scientific">Isoalcanivorax pacificus W11-5</name>
    <dbReference type="NCBI Taxonomy" id="391936"/>
    <lineage>
        <taxon>Bacteria</taxon>
        <taxon>Pseudomonadati</taxon>
        <taxon>Pseudomonadota</taxon>
        <taxon>Gammaproteobacteria</taxon>
        <taxon>Oceanospirillales</taxon>
        <taxon>Alcanivoracaceae</taxon>
        <taxon>Isoalcanivorax</taxon>
    </lineage>
</organism>
<keyword evidence="2" id="KW-0732">Signal</keyword>
<dbReference type="Pfam" id="PF14086">
    <property type="entry name" value="DUF4266"/>
    <property type="match status" value="1"/>
</dbReference>
<dbReference type="RefSeq" id="WP_008733581.1">
    <property type="nucleotide sequence ID" value="NZ_CP004387.1"/>
</dbReference>
<dbReference type="HOGENOM" id="CLU_177704_0_0_6"/>
<evidence type="ECO:0000256" key="2">
    <source>
        <dbReference type="SAM" id="SignalP"/>
    </source>
</evidence>
<evidence type="ECO:0000259" key="3">
    <source>
        <dbReference type="Pfam" id="PF14086"/>
    </source>
</evidence>
<proteinExistence type="predicted"/>
<sequence length="71" mass="7594">MKAVLPVLCLLLLTGCAVQPWVQPYERARLADPIMSRDRSPAASAYLKHVHESRERARGAEDGAGGGCGCS</sequence>
<dbReference type="Proteomes" id="UP000006764">
    <property type="component" value="Chromosome"/>
</dbReference>
<dbReference type="KEGG" id="apac:S7S_15215"/>
<name>A0A0B4XRT2_9GAMM</name>
<dbReference type="InterPro" id="IPR025362">
    <property type="entry name" value="DUF4266"/>
</dbReference>
<feature type="domain" description="DUF4266" evidence="3">
    <location>
        <begin position="22"/>
        <end position="70"/>
    </location>
</feature>
<protein>
    <submittedName>
        <fullName evidence="4">Lipoprotein</fullName>
    </submittedName>
</protein>
<keyword evidence="4" id="KW-0449">Lipoprotein</keyword>
<dbReference type="OrthoDB" id="5574393at2"/>
<feature type="region of interest" description="Disordered" evidence="1">
    <location>
        <begin position="45"/>
        <end position="71"/>
    </location>
</feature>
<dbReference type="EMBL" id="CP004387">
    <property type="protein sequence ID" value="AJD49455.1"/>
    <property type="molecule type" value="Genomic_DNA"/>
</dbReference>
<keyword evidence="5" id="KW-1185">Reference proteome</keyword>
<evidence type="ECO:0000256" key="1">
    <source>
        <dbReference type="SAM" id="MobiDB-lite"/>
    </source>
</evidence>
<reference evidence="4 5" key="1">
    <citation type="journal article" date="2012" name="J. Bacteriol.">
        <title>Genome sequence of an alkane-degrading bacterium, Alcanivorax pacificus type strain W11-5, isolated from deep sea sediment.</title>
        <authorList>
            <person name="Lai Q."/>
            <person name="Shao Z."/>
        </authorList>
    </citation>
    <scope>NUCLEOTIDE SEQUENCE [LARGE SCALE GENOMIC DNA]</scope>
    <source>
        <strain evidence="4 5">W11-5</strain>
    </source>
</reference>
<feature type="compositionally biased region" description="Gly residues" evidence="1">
    <location>
        <begin position="62"/>
        <end position="71"/>
    </location>
</feature>
<accession>A0A0B4XRT2</accession>
<feature type="chain" id="PRO_5002097427" evidence="2">
    <location>
        <begin position="21"/>
        <end position="71"/>
    </location>
</feature>
<dbReference type="AlphaFoldDB" id="A0A0B4XRT2"/>
<feature type="signal peptide" evidence="2">
    <location>
        <begin position="1"/>
        <end position="20"/>
    </location>
</feature>
<dbReference type="PROSITE" id="PS51257">
    <property type="entry name" value="PROKAR_LIPOPROTEIN"/>
    <property type="match status" value="1"/>
</dbReference>